<dbReference type="EMBL" id="GBXM01069754">
    <property type="protein sequence ID" value="JAH38823.1"/>
    <property type="molecule type" value="Transcribed_RNA"/>
</dbReference>
<reference evidence="1" key="1">
    <citation type="submission" date="2014-11" db="EMBL/GenBank/DDBJ databases">
        <authorList>
            <person name="Amaro Gonzalez C."/>
        </authorList>
    </citation>
    <scope>NUCLEOTIDE SEQUENCE</scope>
</reference>
<reference evidence="1" key="2">
    <citation type="journal article" date="2015" name="Fish Shellfish Immunol.">
        <title>Early steps in the European eel (Anguilla anguilla)-Vibrio vulnificus interaction in the gills: Role of the RtxA13 toxin.</title>
        <authorList>
            <person name="Callol A."/>
            <person name="Pajuelo D."/>
            <person name="Ebbesson L."/>
            <person name="Teles M."/>
            <person name="MacKenzie S."/>
            <person name="Amaro C."/>
        </authorList>
    </citation>
    <scope>NUCLEOTIDE SEQUENCE</scope>
</reference>
<name>A0A0E9SEB1_ANGAN</name>
<accession>A0A0E9SEB1</accession>
<sequence>MNVISKKEPYDAICQQVN</sequence>
<organism evidence="1">
    <name type="scientific">Anguilla anguilla</name>
    <name type="common">European freshwater eel</name>
    <name type="synonym">Muraena anguilla</name>
    <dbReference type="NCBI Taxonomy" id="7936"/>
    <lineage>
        <taxon>Eukaryota</taxon>
        <taxon>Metazoa</taxon>
        <taxon>Chordata</taxon>
        <taxon>Craniata</taxon>
        <taxon>Vertebrata</taxon>
        <taxon>Euteleostomi</taxon>
        <taxon>Actinopterygii</taxon>
        <taxon>Neopterygii</taxon>
        <taxon>Teleostei</taxon>
        <taxon>Anguilliformes</taxon>
        <taxon>Anguillidae</taxon>
        <taxon>Anguilla</taxon>
    </lineage>
</organism>
<proteinExistence type="predicted"/>
<dbReference type="AlphaFoldDB" id="A0A0E9SEB1"/>
<protein>
    <submittedName>
        <fullName evidence="1">Uncharacterized protein</fullName>
    </submittedName>
</protein>
<evidence type="ECO:0000313" key="1">
    <source>
        <dbReference type="EMBL" id="JAH38823.1"/>
    </source>
</evidence>